<evidence type="ECO:0000313" key="13">
    <source>
        <dbReference type="Proteomes" id="UP000696280"/>
    </source>
</evidence>
<comment type="similarity">
    <text evidence="2">Belongs to the BIG1 family.</text>
</comment>
<keyword evidence="5" id="KW-0732">Signal</keyword>
<keyword evidence="4 10" id="KW-0812">Transmembrane</keyword>
<keyword evidence="7 10" id="KW-1133">Transmembrane helix</keyword>
<dbReference type="GO" id="GO:0071555">
    <property type="term" value="P:cell wall organization"/>
    <property type="evidence" value="ECO:0007669"/>
    <property type="project" value="UniProtKB-KW"/>
</dbReference>
<reference evidence="12" key="1">
    <citation type="submission" date="2021-07" db="EMBL/GenBank/DDBJ databases">
        <authorList>
            <person name="Durling M."/>
        </authorList>
    </citation>
    <scope>NUCLEOTIDE SEQUENCE</scope>
</reference>
<keyword evidence="13" id="KW-1185">Reference proteome</keyword>
<dbReference type="OrthoDB" id="9985059at2759"/>
<evidence type="ECO:0000256" key="3">
    <source>
        <dbReference type="ARBA" id="ARBA00022089"/>
    </source>
</evidence>
<dbReference type="EMBL" id="CAJVRL010000077">
    <property type="protein sequence ID" value="CAG8957074.1"/>
    <property type="molecule type" value="Genomic_DNA"/>
</dbReference>
<dbReference type="Proteomes" id="UP000696280">
    <property type="component" value="Unassembled WGS sequence"/>
</dbReference>
<dbReference type="InterPro" id="IPR046756">
    <property type="entry name" value="VAS1/VOA1_TM"/>
</dbReference>
<evidence type="ECO:0000256" key="2">
    <source>
        <dbReference type="ARBA" id="ARBA00008203"/>
    </source>
</evidence>
<dbReference type="GO" id="GO:0005789">
    <property type="term" value="C:endoplasmic reticulum membrane"/>
    <property type="evidence" value="ECO:0007669"/>
    <property type="project" value="UniProtKB-SubCell"/>
</dbReference>
<accession>A0A9N9L060</accession>
<dbReference type="AlphaFoldDB" id="A0A9N9L060"/>
<dbReference type="PANTHER" id="PTHR28285">
    <property type="entry name" value="PROTEIN BIG1"/>
    <property type="match status" value="1"/>
</dbReference>
<gene>
    <name evidence="12" type="ORF">HYFRA_00009275</name>
</gene>
<evidence type="ECO:0000256" key="7">
    <source>
        <dbReference type="ARBA" id="ARBA00022989"/>
    </source>
</evidence>
<comment type="caution">
    <text evidence="12">The sequence shown here is derived from an EMBL/GenBank/DDBJ whole genome shotgun (WGS) entry which is preliminary data.</text>
</comment>
<dbReference type="Pfam" id="PF20520">
    <property type="entry name" value="Ac45-VOA1_TM"/>
    <property type="match status" value="1"/>
</dbReference>
<evidence type="ECO:0000256" key="10">
    <source>
        <dbReference type="SAM" id="Phobius"/>
    </source>
</evidence>
<dbReference type="GO" id="GO:0009272">
    <property type="term" value="P:fungal-type cell wall biogenesis"/>
    <property type="evidence" value="ECO:0007669"/>
    <property type="project" value="TreeGrafter"/>
</dbReference>
<dbReference type="InterPro" id="IPR037654">
    <property type="entry name" value="Big1"/>
</dbReference>
<proteinExistence type="inferred from homology"/>
<evidence type="ECO:0000256" key="6">
    <source>
        <dbReference type="ARBA" id="ARBA00022824"/>
    </source>
</evidence>
<evidence type="ECO:0000256" key="9">
    <source>
        <dbReference type="ARBA" id="ARBA00023316"/>
    </source>
</evidence>
<evidence type="ECO:0000256" key="5">
    <source>
        <dbReference type="ARBA" id="ARBA00022729"/>
    </source>
</evidence>
<feature type="domain" description="V-type proton ATPase subunit S1/VOA1 transmembrane" evidence="11">
    <location>
        <begin position="242"/>
        <end position="281"/>
    </location>
</feature>
<keyword evidence="8 10" id="KW-0472">Membrane</keyword>
<dbReference type="PANTHER" id="PTHR28285:SF1">
    <property type="entry name" value="PROTEIN BIG1"/>
    <property type="match status" value="1"/>
</dbReference>
<evidence type="ECO:0000256" key="4">
    <source>
        <dbReference type="ARBA" id="ARBA00022692"/>
    </source>
</evidence>
<sequence>MRFSIAAAAACVVSTHAFKDTSPFVLFSSSPLPSSLQVERTQQLQSSSSVLSSAKEILAQCNDEIYIFVAQPGIRSSELSSQTPHLKKALAAPSVQGRYSVAEVVGLETENLSGLANYVRDECKATSVASVKEGLAQKKDGTPIYVQIEYTSSRPGLDSNRNEALADFDAYLFSHVFNVLPKGTKFTVVVGTSPSTAAAHEGLIYEAEFQEPVHMDLKRNVLTRESKSEKGPDRRPLFEKYQYFTPGLFMGLLVTILLLSILGVGISAISSLEVSYGAFDKEMGPAAQKKAQ</sequence>
<keyword evidence="9" id="KW-0961">Cell wall biogenesis/degradation</keyword>
<feature type="transmembrane region" description="Helical" evidence="10">
    <location>
        <begin position="243"/>
        <end position="266"/>
    </location>
</feature>
<name>A0A9N9L060_9HELO</name>
<comment type="subcellular location">
    <subcellularLocation>
        <location evidence="1">Endoplasmic reticulum membrane</location>
        <topology evidence="1">Single-pass type I membrane protein</topology>
    </subcellularLocation>
</comment>
<dbReference type="GO" id="GO:0006078">
    <property type="term" value="P:(1-&gt;6)-beta-D-glucan biosynthetic process"/>
    <property type="evidence" value="ECO:0007669"/>
    <property type="project" value="TreeGrafter"/>
</dbReference>
<evidence type="ECO:0000259" key="11">
    <source>
        <dbReference type="Pfam" id="PF20520"/>
    </source>
</evidence>
<evidence type="ECO:0000256" key="1">
    <source>
        <dbReference type="ARBA" id="ARBA00004115"/>
    </source>
</evidence>
<evidence type="ECO:0000256" key="8">
    <source>
        <dbReference type="ARBA" id="ARBA00023136"/>
    </source>
</evidence>
<keyword evidence="6" id="KW-0256">Endoplasmic reticulum</keyword>
<evidence type="ECO:0000313" key="12">
    <source>
        <dbReference type="EMBL" id="CAG8957074.1"/>
    </source>
</evidence>
<organism evidence="12 13">
    <name type="scientific">Hymenoscyphus fraxineus</name>
    <dbReference type="NCBI Taxonomy" id="746836"/>
    <lineage>
        <taxon>Eukaryota</taxon>
        <taxon>Fungi</taxon>
        <taxon>Dikarya</taxon>
        <taxon>Ascomycota</taxon>
        <taxon>Pezizomycotina</taxon>
        <taxon>Leotiomycetes</taxon>
        <taxon>Helotiales</taxon>
        <taxon>Helotiaceae</taxon>
        <taxon>Hymenoscyphus</taxon>
    </lineage>
</organism>
<protein>
    <recommendedName>
        <fullName evidence="3">Protein BIG1</fullName>
    </recommendedName>
</protein>